<keyword evidence="3" id="KW-1185">Reference proteome</keyword>
<proteinExistence type="predicted"/>
<dbReference type="SUPFAM" id="SSF55008">
    <property type="entry name" value="HMA, heavy metal-associated domain"/>
    <property type="match status" value="1"/>
</dbReference>
<dbReference type="InterPro" id="IPR006121">
    <property type="entry name" value="HMA_dom"/>
</dbReference>
<gene>
    <name evidence="2" type="ORF">JZ786_20950</name>
</gene>
<dbReference type="RefSeq" id="WP_206656231.1">
    <property type="nucleotide sequence ID" value="NZ_CP071182.1"/>
</dbReference>
<dbReference type="EMBL" id="CP071182">
    <property type="protein sequence ID" value="QSO46870.1"/>
    <property type="molecule type" value="Genomic_DNA"/>
</dbReference>
<sequence>MDTLTLSVQGLNVNAVTRALRQTRGVEGVDVDLGENVAVVTFDESETNEAHLQQVVSGTHHRSNSN</sequence>
<protein>
    <submittedName>
        <fullName evidence="2">Heavy-metal-associated domain-containing protein</fullName>
    </submittedName>
</protein>
<organism evidence="2 3">
    <name type="scientific">Alicyclobacillus mengziensis</name>
    <dbReference type="NCBI Taxonomy" id="2931921"/>
    <lineage>
        <taxon>Bacteria</taxon>
        <taxon>Bacillati</taxon>
        <taxon>Bacillota</taxon>
        <taxon>Bacilli</taxon>
        <taxon>Bacillales</taxon>
        <taxon>Alicyclobacillaceae</taxon>
        <taxon>Alicyclobacillus</taxon>
    </lineage>
</organism>
<dbReference type="Gene3D" id="3.30.70.100">
    <property type="match status" value="1"/>
</dbReference>
<dbReference type="AlphaFoldDB" id="A0A9X7VY21"/>
<dbReference type="Pfam" id="PF00403">
    <property type="entry name" value="HMA"/>
    <property type="match status" value="1"/>
</dbReference>
<dbReference type="InterPro" id="IPR036163">
    <property type="entry name" value="HMA_dom_sf"/>
</dbReference>
<evidence type="ECO:0000259" key="1">
    <source>
        <dbReference type="PROSITE" id="PS50846"/>
    </source>
</evidence>
<feature type="domain" description="HMA" evidence="1">
    <location>
        <begin position="1"/>
        <end position="64"/>
    </location>
</feature>
<dbReference type="KEGG" id="afx:JZ786_20950"/>
<dbReference type="GO" id="GO:0046872">
    <property type="term" value="F:metal ion binding"/>
    <property type="evidence" value="ECO:0007669"/>
    <property type="project" value="InterPro"/>
</dbReference>
<dbReference type="Proteomes" id="UP000663505">
    <property type="component" value="Chromosome"/>
</dbReference>
<accession>A0A9X7VY21</accession>
<dbReference type="CDD" id="cd00371">
    <property type="entry name" value="HMA"/>
    <property type="match status" value="1"/>
</dbReference>
<name>A0A9X7VY21_9BACL</name>
<reference evidence="2 3" key="1">
    <citation type="submission" date="2021-02" db="EMBL/GenBank/DDBJ databases">
        <title>Alicyclobacillus curvatus sp. nov. and Alicyclobacillus mengziensis sp. nov., two acidophilic bacteria isolated from acid mine drainage.</title>
        <authorList>
            <person name="Huang Y."/>
        </authorList>
    </citation>
    <scope>NUCLEOTIDE SEQUENCE [LARGE SCALE GENOMIC DNA]</scope>
    <source>
        <strain evidence="2 3">S30H14</strain>
    </source>
</reference>
<evidence type="ECO:0000313" key="3">
    <source>
        <dbReference type="Proteomes" id="UP000663505"/>
    </source>
</evidence>
<dbReference type="PROSITE" id="PS50846">
    <property type="entry name" value="HMA_2"/>
    <property type="match status" value="1"/>
</dbReference>
<evidence type="ECO:0000313" key="2">
    <source>
        <dbReference type="EMBL" id="QSO46870.1"/>
    </source>
</evidence>